<organism evidence="1 2">
    <name type="scientific">Paraburkholderia caribensis MBA4</name>
    <dbReference type="NCBI Taxonomy" id="1323664"/>
    <lineage>
        <taxon>Bacteria</taxon>
        <taxon>Pseudomonadati</taxon>
        <taxon>Pseudomonadota</taxon>
        <taxon>Betaproteobacteria</taxon>
        <taxon>Burkholderiales</taxon>
        <taxon>Burkholderiaceae</taxon>
        <taxon>Paraburkholderia</taxon>
    </lineage>
</organism>
<dbReference type="AlphaFoldDB" id="A0A0P0RGX7"/>
<name>A0A0P0RGX7_9BURK</name>
<accession>A0A0P0RGX7</accession>
<dbReference type="Proteomes" id="UP000019146">
    <property type="component" value="Chromosome 2"/>
</dbReference>
<dbReference type="KEGG" id="bcai:K788_0001065"/>
<gene>
    <name evidence="1" type="ORF">K788_0001065</name>
</gene>
<evidence type="ECO:0000313" key="2">
    <source>
        <dbReference type="Proteomes" id="UP000019146"/>
    </source>
</evidence>
<sequence length="68" mass="6918">MIRACWPYWLSALSSGPAAMSKDLRGAAWAVSVASAAEVAEVAEVAAAAGDAMPAKIVAVAIPMMCRP</sequence>
<protein>
    <submittedName>
        <fullName evidence="1">Uncharacterized protein</fullName>
    </submittedName>
</protein>
<proteinExistence type="predicted"/>
<reference evidence="1 2" key="1">
    <citation type="journal article" date="2014" name="Genome Announc.">
        <title>Draft Genome Sequence of the Haloacid-Degrading Burkholderia caribensis Strain MBA4.</title>
        <authorList>
            <person name="Pan Y."/>
            <person name="Kong K.F."/>
            <person name="Tsang J.S."/>
        </authorList>
    </citation>
    <scope>NUCLEOTIDE SEQUENCE [LARGE SCALE GENOMIC DNA]</scope>
    <source>
        <strain evidence="1 2">MBA4</strain>
    </source>
</reference>
<dbReference type="EMBL" id="CP012747">
    <property type="protein sequence ID" value="ALL67814.1"/>
    <property type="molecule type" value="Genomic_DNA"/>
</dbReference>
<evidence type="ECO:0000313" key="1">
    <source>
        <dbReference type="EMBL" id="ALL67814.1"/>
    </source>
</evidence>